<feature type="compositionally biased region" description="Basic and acidic residues" evidence="1">
    <location>
        <begin position="250"/>
        <end position="260"/>
    </location>
</feature>
<evidence type="ECO:0000313" key="2">
    <source>
        <dbReference type="EMBL" id="ETO21984.1"/>
    </source>
</evidence>
<accession>X6N8B8</accession>
<feature type="region of interest" description="Disordered" evidence="1">
    <location>
        <begin position="228"/>
        <end position="260"/>
    </location>
</feature>
<evidence type="ECO:0000313" key="3">
    <source>
        <dbReference type="Proteomes" id="UP000023152"/>
    </source>
</evidence>
<keyword evidence="3" id="KW-1185">Reference proteome</keyword>
<reference evidence="2 3" key="1">
    <citation type="journal article" date="2013" name="Curr. Biol.">
        <title>The Genome of the Foraminiferan Reticulomyxa filosa.</title>
        <authorList>
            <person name="Glockner G."/>
            <person name="Hulsmann N."/>
            <person name="Schleicher M."/>
            <person name="Noegel A.A."/>
            <person name="Eichinger L."/>
            <person name="Gallinger C."/>
            <person name="Pawlowski J."/>
            <person name="Sierra R."/>
            <person name="Euteneuer U."/>
            <person name="Pillet L."/>
            <person name="Moustafa A."/>
            <person name="Platzer M."/>
            <person name="Groth M."/>
            <person name="Szafranski K."/>
            <person name="Schliwa M."/>
        </authorList>
    </citation>
    <scope>NUCLEOTIDE SEQUENCE [LARGE SCALE GENOMIC DNA]</scope>
</reference>
<feature type="compositionally biased region" description="Basic and acidic residues" evidence="1">
    <location>
        <begin position="140"/>
        <end position="155"/>
    </location>
</feature>
<dbReference type="EMBL" id="ASPP01011138">
    <property type="protein sequence ID" value="ETO21984.1"/>
    <property type="molecule type" value="Genomic_DNA"/>
</dbReference>
<name>X6N8B8_RETFI</name>
<feature type="region of interest" description="Disordered" evidence="1">
    <location>
        <begin position="81"/>
        <end position="216"/>
    </location>
</feature>
<feature type="compositionally biased region" description="Polar residues" evidence="1">
    <location>
        <begin position="234"/>
        <end position="249"/>
    </location>
</feature>
<protein>
    <submittedName>
        <fullName evidence="2">Uncharacterized protein</fullName>
    </submittedName>
</protein>
<organism evidence="2 3">
    <name type="scientific">Reticulomyxa filosa</name>
    <dbReference type="NCBI Taxonomy" id="46433"/>
    <lineage>
        <taxon>Eukaryota</taxon>
        <taxon>Sar</taxon>
        <taxon>Rhizaria</taxon>
        <taxon>Retaria</taxon>
        <taxon>Foraminifera</taxon>
        <taxon>Monothalamids</taxon>
        <taxon>Reticulomyxidae</taxon>
        <taxon>Reticulomyxa</taxon>
    </lineage>
</organism>
<feature type="compositionally biased region" description="Low complexity" evidence="1">
    <location>
        <begin position="172"/>
        <end position="184"/>
    </location>
</feature>
<gene>
    <name evidence="2" type="ORF">RFI_15219</name>
</gene>
<sequence length="260" mass="29714">MQRNGKKDSKEMIDSKKESEEELNLERIVARRSFNRTISELSDKAEKARIEHMVHRQSLELSQKYMRHPMDVNSRNMTEEMKKEKFEMSIVTEVNEPQQQQQQQQQTPPIIHVSTNQQTEANKKHLTNKDNAKNKSNKSNGKDETNSVDAQHDSFQKQPPPSLDERRSSFDSYASSPSTPLSSSFANPGPILTDAADPPMQDQHHYHHHHHTNDSWSDDAHLIYLPNLPEPQLPISSSDPIQVGSIPSHNDSKDVAKDPN</sequence>
<dbReference type="AlphaFoldDB" id="X6N8B8"/>
<feature type="non-terminal residue" evidence="2">
    <location>
        <position position="260"/>
    </location>
</feature>
<feature type="region of interest" description="Disordered" evidence="1">
    <location>
        <begin position="1"/>
        <end position="23"/>
    </location>
</feature>
<comment type="caution">
    <text evidence="2">The sequence shown here is derived from an EMBL/GenBank/DDBJ whole genome shotgun (WGS) entry which is preliminary data.</text>
</comment>
<evidence type="ECO:0000256" key="1">
    <source>
        <dbReference type="SAM" id="MobiDB-lite"/>
    </source>
</evidence>
<dbReference type="Proteomes" id="UP000023152">
    <property type="component" value="Unassembled WGS sequence"/>
</dbReference>
<feature type="compositionally biased region" description="Basic and acidic residues" evidence="1">
    <location>
        <begin position="121"/>
        <end position="133"/>
    </location>
</feature>
<proteinExistence type="predicted"/>